<name>A0A9W4R0F4_9GAMM</name>
<dbReference type="RefSeq" id="WP_261626644.1">
    <property type="nucleotide sequence ID" value="NZ_CAMAPC010000011.1"/>
</dbReference>
<dbReference type="SUPFAM" id="SSF51735">
    <property type="entry name" value="NAD(P)-binding Rossmann-fold domains"/>
    <property type="match status" value="1"/>
</dbReference>
<evidence type="ECO:0008006" key="3">
    <source>
        <dbReference type="Google" id="ProtNLM"/>
    </source>
</evidence>
<comment type="caution">
    <text evidence="1">The sequence shown here is derived from an EMBL/GenBank/DDBJ whole genome shotgun (WGS) entry which is preliminary data.</text>
</comment>
<dbReference type="InterPro" id="IPR002347">
    <property type="entry name" value="SDR_fam"/>
</dbReference>
<dbReference type="Pfam" id="PF13561">
    <property type="entry name" value="adh_short_C2"/>
    <property type="match status" value="1"/>
</dbReference>
<gene>
    <name evidence="1" type="ORF">PSECIP111854_02791</name>
</gene>
<proteinExistence type="predicted"/>
<dbReference type="EMBL" id="CAMAPC010000011">
    <property type="protein sequence ID" value="CAH9061340.1"/>
    <property type="molecule type" value="Genomic_DNA"/>
</dbReference>
<dbReference type="PANTHER" id="PTHR45458:SF1">
    <property type="entry name" value="SHORT CHAIN DEHYDROGENASE"/>
    <property type="match status" value="1"/>
</dbReference>
<evidence type="ECO:0000313" key="1">
    <source>
        <dbReference type="EMBL" id="CAH9061340.1"/>
    </source>
</evidence>
<accession>A0A9W4R0F4</accession>
<keyword evidence="2" id="KW-1185">Reference proteome</keyword>
<dbReference type="AlphaFoldDB" id="A0A9W4R0F4"/>
<dbReference type="PANTHER" id="PTHR45458">
    <property type="entry name" value="SHORT-CHAIN DEHYDROGENASE/REDUCTASE SDR"/>
    <property type="match status" value="1"/>
</dbReference>
<reference evidence="1" key="1">
    <citation type="submission" date="2022-07" db="EMBL/GenBank/DDBJ databases">
        <authorList>
            <person name="Criscuolo A."/>
        </authorList>
    </citation>
    <scope>NUCLEOTIDE SEQUENCE</scope>
    <source>
        <strain evidence="1">CIP111854</strain>
    </source>
</reference>
<dbReference type="InterPro" id="IPR036291">
    <property type="entry name" value="NAD(P)-bd_dom_sf"/>
</dbReference>
<evidence type="ECO:0000313" key="2">
    <source>
        <dbReference type="Proteomes" id="UP001152467"/>
    </source>
</evidence>
<dbReference type="Gene3D" id="3.40.50.720">
    <property type="entry name" value="NAD(P)-binding Rossmann-like Domain"/>
    <property type="match status" value="1"/>
</dbReference>
<protein>
    <recommendedName>
        <fullName evidence="3">Short-chain dehydrogenase</fullName>
    </recommendedName>
</protein>
<dbReference type="GO" id="GO:0016616">
    <property type="term" value="F:oxidoreductase activity, acting on the CH-OH group of donors, NAD or NADP as acceptor"/>
    <property type="evidence" value="ECO:0007669"/>
    <property type="project" value="TreeGrafter"/>
</dbReference>
<dbReference type="Proteomes" id="UP001152467">
    <property type="component" value="Unassembled WGS sequence"/>
</dbReference>
<organism evidence="1 2">
    <name type="scientific">Pseudoalteromonas holothuriae</name>
    <dbReference type="NCBI Taxonomy" id="2963714"/>
    <lineage>
        <taxon>Bacteria</taxon>
        <taxon>Pseudomonadati</taxon>
        <taxon>Pseudomonadota</taxon>
        <taxon>Gammaproteobacteria</taxon>
        <taxon>Alteromonadales</taxon>
        <taxon>Pseudoalteromonadaceae</taxon>
        <taxon>Pseudoalteromonas</taxon>
    </lineage>
</organism>
<sequence>MTDNTIIIIGAGGSIANAFLREQHNRFPAHNLITISRNVHDKIADNHQHFQCDNSEQQIQAVTQSLSTVVKTAQSITVFNGQLHNEAFSPEKRLEDINEHYLSWILKANTITPMLWLKYIGQRLGPKSRCVITFLSARVASIDDNELGGWYAYRASKAALNMAVKTASIELARRAKYCKCVLFHPGTTDTNLSKPFQKNVPEGKLFTPNFVAQQLSTLITTRDINGQVDYIDWQGKAINW</sequence>
<dbReference type="PRINTS" id="PR00081">
    <property type="entry name" value="GDHRDH"/>
</dbReference>
<dbReference type="InterPro" id="IPR052184">
    <property type="entry name" value="SDR_enzymes"/>
</dbReference>